<organism evidence="3 4">
    <name type="scientific">Corynebacterium yudongzhengii</name>
    <dbReference type="NCBI Taxonomy" id="2080740"/>
    <lineage>
        <taxon>Bacteria</taxon>
        <taxon>Bacillati</taxon>
        <taxon>Actinomycetota</taxon>
        <taxon>Actinomycetes</taxon>
        <taxon>Mycobacteriales</taxon>
        <taxon>Corynebacteriaceae</taxon>
        <taxon>Corynebacterium</taxon>
    </lineage>
</organism>
<evidence type="ECO:0000313" key="3">
    <source>
        <dbReference type="EMBL" id="PWC02462.1"/>
    </source>
</evidence>
<dbReference type="OrthoDB" id="9803995at2"/>
<dbReference type="GO" id="GO:0016832">
    <property type="term" value="F:aldehyde-lyase activity"/>
    <property type="evidence" value="ECO:0007669"/>
    <property type="project" value="InterPro"/>
</dbReference>
<keyword evidence="4" id="KW-1185">Reference proteome</keyword>
<comment type="cofactor">
    <cofactor evidence="2">
        <name>Zn(2+)</name>
        <dbReference type="ChEBI" id="CHEBI:29105"/>
    </cofactor>
    <text evidence="2">Binds 2 Zn(2+) ions per subunit. One is catalytic and the other provides a structural contribution.</text>
</comment>
<dbReference type="InterPro" id="IPR013785">
    <property type="entry name" value="Aldolase_TIM"/>
</dbReference>
<dbReference type="EMBL" id="QEEZ01000003">
    <property type="protein sequence ID" value="PWC02462.1"/>
    <property type="molecule type" value="Genomic_DNA"/>
</dbReference>
<dbReference type="SUPFAM" id="SSF51569">
    <property type="entry name" value="Aldolase"/>
    <property type="match status" value="1"/>
</dbReference>
<feature type="binding site" evidence="2">
    <location>
        <position position="205"/>
    </location>
    <ligand>
        <name>Zn(2+)</name>
        <dbReference type="ChEBI" id="CHEBI:29105"/>
        <label>1</label>
        <note>catalytic</note>
    </ligand>
</feature>
<dbReference type="NCBIfam" id="TIGR00167">
    <property type="entry name" value="cbbA"/>
    <property type="match status" value="1"/>
</dbReference>
<dbReference type="CDD" id="cd00947">
    <property type="entry name" value="TBP_aldolase_IIB"/>
    <property type="match status" value="1"/>
</dbReference>
<name>A0A2U1T900_9CORY</name>
<feature type="binding site" evidence="2">
    <location>
        <position position="105"/>
    </location>
    <ligand>
        <name>Zn(2+)</name>
        <dbReference type="ChEBI" id="CHEBI:29105"/>
        <label>2</label>
    </ligand>
</feature>
<feature type="binding site" evidence="2">
    <location>
        <position position="84"/>
    </location>
    <ligand>
        <name>Zn(2+)</name>
        <dbReference type="ChEBI" id="CHEBI:29105"/>
        <label>1</label>
        <note>catalytic</note>
    </ligand>
</feature>
<dbReference type="KEGG" id="cyz:C3B44_09075"/>
<feature type="binding site" evidence="2">
    <location>
        <position position="177"/>
    </location>
    <ligand>
        <name>Zn(2+)</name>
        <dbReference type="ChEBI" id="CHEBI:29105"/>
        <label>1</label>
        <note>catalytic</note>
    </ligand>
</feature>
<dbReference type="Gene3D" id="3.20.20.70">
    <property type="entry name" value="Aldolase class I"/>
    <property type="match status" value="1"/>
</dbReference>
<dbReference type="PANTHER" id="PTHR30304:SF0">
    <property type="entry name" value="D-TAGATOSE-1,6-BISPHOSPHATE ALDOLASE SUBUNIT GATY-RELATED"/>
    <property type="match status" value="1"/>
</dbReference>
<feature type="active site" description="Proton donor" evidence="1">
    <location>
        <position position="83"/>
    </location>
</feature>
<dbReference type="RefSeq" id="WP_108432092.1">
    <property type="nucleotide sequence ID" value="NZ_CP026947.1"/>
</dbReference>
<protein>
    <submittedName>
        <fullName evidence="3">Class II fructose-bisphosphate aldolase</fullName>
    </submittedName>
</protein>
<evidence type="ECO:0000313" key="4">
    <source>
        <dbReference type="Proteomes" id="UP000244989"/>
    </source>
</evidence>
<accession>A0A2U1T900</accession>
<feature type="binding site" evidence="2">
    <location>
        <position position="135"/>
    </location>
    <ligand>
        <name>Zn(2+)</name>
        <dbReference type="ChEBI" id="CHEBI:29105"/>
        <label>2</label>
    </ligand>
</feature>
<sequence>MPTASTKELVTAAAEAKTGIGAFNVIHLETAEALVRAAEEAQLPVILQISQNCVKYHGALEPIAATTLELARASSAQVAVHLDHCEKVDLAKRAVDLGFNSVMFDGSWTPYEENVSMTAEVVDYAHAHNCDVEAELGEIGGKQNAHAPGVRTNPNEAASFVASTGVDLLAVAVGSQHAMASRTASLDLDLIAEIKDALDVPLVLHGSSGVPDDEILRGIRAGMTKINVSTHLNGFFTRAIREFLTDNPEVTDSRKYVAKGREALGAEASRLLTLFATEA</sequence>
<keyword evidence="2" id="KW-0479">Metal-binding</keyword>
<reference evidence="4" key="1">
    <citation type="submission" date="2018-04" db="EMBL/GenBank/DDBJ databases">
        <authorList>
            <person name="Liu S."/>
            <person name="Wang Z."/>
            <person name="Li J."/>
        </authorList>
    </citation>
    <scope>NUCLEOTIDE SEQUENCE [LARGE SCALE GENOMIC DNA]</scope>
    <source>
        <strain evidence="4">2189</strain>
    </source>
</reference>
<dbReference type="AlphaFoldDB" id="A0A2U1T900"/>
<comment type="caution">
    <text evidence="3">The sequence shown here is derived from an EMBL/GenBank/DDBJ whole genome shotgun (WGS) entry which is preliminary data.</text>
</comment>
<dbReference type="Pfam" id="PF01116">
    <property type="entry name" value="F_bP_aldolase"/>
    <property type="match status" value="1"/>
</dbReference>
<keyword evidence="2" id="KW-0862">Zinc</keyword>
<dbReference type="Proteomes" id="UP000244989">
    <property type="component" value="Unassembled WGS sequence"/>
</dbReference>
<dbReference type="InterPro" id="IPR050246">
    <property type="entry name" value="Class_II_FBP_aldolase"/>
</dbReference>
<dbReference type="PIRSF" id="PIRSF001359">
    <property type="entry name" value="F_bP_aldolase_II"/>
    <property type="match status" value="1"/>
</dbReference>
<proteinExistence type="predicted"/>
<dbReference type="InterPro" id="IPR000771">
    <property type="entry name" value="FBA_II"/>
</dbReference>
<evidence type="ECO:0000256" key="1">
    <source>
        <dbReference type="PIRSR" id="PIRSR001359-1"/>
    </source>
</evidence>
<evidence type="ECO:0000256" key="2">
    <source>
        <dbReference type="PIRSR" id="PIRSR001359-3"/>
    </source>
</evidence>
<dbReference type="GO" id="GO:0008270">
    <property type="term" value="F:zinc ion binding"/>
    <property type="evidence" value="ECO:0007669"/>
    <property type="project" value="InterPro"/>
</dbReference>
<dbReference type="PANTHER" id="PTHR30304">
    <property type="entry name" value="D-TAGATOSE-1,6-BISPHOSPHATE ALDOLASE"/>
    <property type="match status" value="1"/>
</dbReference>
<dbReference type="GO" id="GO:0005975">
    <property type="term" value="P:carbohydrate metabolic process"/>
    <property type="evidence" value="ECO:0007669"/>
    <property type="project" value="InterPro"/>
</dbReference>
<gene>
    <name evidence="3" type="ORF">DF222_02195</name>
</gene>